<proteinExistence type="inferred from homology"/>
<keyword evidence="3" id="KW-0255">Endonuclease</keyword>
<dbReference type="PANTHER" id="PTHR34477:SF1">
    <property type="entry name" value="UPF0213 PROTEIN YHBQ"/>
    <property type="match status" value="1"/>
</dbReference>
<dbReference type="InterPro" id="IPR035901">
    <property type="entry name" value="GIY-YIG_endonuc_sf"/>
</dbReference>
<dbReference type="EMBL" id="CACVAY010000003">
    <property type="protein sequence ID" value="CAA6800280.1"/>
    <property type="molecule type" value="Genomic_DNA"/>
</dbReference>
<dbReference type="PROSITE" id="PS50164">
    <property type="entry name" value="GIY_YIG"/>
    <property type="match status" value="1"/>
</dbReference>
<protein>
    <submittedName>
        <fullName evidence="3">COG2827: putative endonuclease containing a URI domain</fullName>
    </submittedName>
</protein>
<dbReference type="GO" id="GO:0004519">
    <property type="term" value="F:endonuclease activity"/>
    <property type="evidence" value="ECO:0007669"/>
    <property type="project" value="UniProtKB-KW"/>
</dbReference>
<keyword evidence="3" id="KW-0540">Nuclease</keyword>
<keyword evidence="3" id="KW-0378">Hydrolase</keyword>
<evidence type="ECO:0000256" key="1">
    <source>
        <dbReference type="ARBA" id="ARBA00007435"/>
    </source>
</evidence>
<name>A0A6S6S793_9GAMM</name>
<reference evidence="3" key="1">
    <citation type="submission" date="2020-01" db="EMBL/GenBank/DDBJ databases">
        <authorList>
            <person name="Meier V. D."/>
            <person name="Meier V D."/>
        </authorList>
    </citation>
    <scope>NUCLEOTIDE SEQUENCE</scope>
    <source>
        <strain evidence="3">HLG_WM_MAG_07</strain>
    </source>
</reference>
<dbReference type="InterPro" id="IPR000305">
    <property type="entry name" value="GIY-YIG_endonuc"/>
</dbReference>
<evidence type="ECO:0000313" key="3">
    <source>
        <dbReference type="EMBL" id="CAA6800280.1"/>
    </source>
</evidence>
<sequence length="84" mass="9810">MGWFVYILRCADDTLYTGITTDLKRRLHEHNHETLGARYTRARRPLALVYSEEATNRSAASKREYAIKKLSRLQKEQLIRSTAV</sequence>
<dbReference type="InterPro" id="IPR050190">
    <property type="entry name" value="UPF0213_domain"/>
</dbReference>
<organism evidence="3">
    <name type="scientific">uncultured Thiotrichaceae bacterium</name>
    <dbReference type="NCBI Taxonomy" id="298394"/>
    <lineage>
        <taxon>Bacteria</taxon>
        <taxon>Pseudomonadati</taxon>
        <taxon>Pseudomonadota</taxon>
        <taxon>Gammaproteobacteria</taxon>
        <taxon>Thiotrichales</taxon>
        <taxon>Thiotrichaceae</taxon>
        <taxon>environmental samples</taxon>
    </lineage>
</organism>
<dbReference type="CDD" id="cd10456">
    <property type="entry name" value="GIY-YIG_UPF0213"/>
    <property type="match status" value="1"/>
</dbReference>
<dbReference type="Gene3D" id="3.40.1440.10">
    <property type="entry name" value="GIY-YIG endonuclease"/>
    <property type="match status" value="1"/>
</dbReference>
<gene>
    <name evidence="3" type="ORF">HELGO_WM28158</name>
</gene>
<evidence type="ECO:0000259" key="2">
    <source>
        <dbReference type="PROSITE" id="PS50164"/>
    </source>
</evidence>
<dbReference type="SUPFAM" id="SSF82771">
    <property type="entry name" value="GIY-YIG endonuclease"/>
    <property type="match status" value="1"/>
</dbReference>
<dbReference type="Pfam" id="PF01541">
    <property type="entry name" value="GIY-YIG"/>
    <property type="match status" value="1"/>
</dbReference>
<dbReference type="PANTHER" id="PTHR34477">
    <property type="entry name" value="UPF0213 PROTEIN YHBQ"/>
    <property type="match status" value="1"/>
</dbReference>
<feature type="domain" description="GIY-YIG" evidence="2">
    <location>
        <begin position="1"/>
        <end position="77"/>
    </location>
</feature>
<dbReference type="AlphaFoldDB" id="A0A6S6S793"/>
<comment type="similarity">
    <text evidence="1">Belongs to the UPF0213 family.</text>
</comment>
<accession>A0A6S6S793</accession>